<dbReference type="GO" id="GO:0046872">
    <property type="term" value="F:metal ion binding"/>
    <property type="evidence" value="ECO:0007669"/>
    <property type="project" value="UniProtKB-KW"/>
</dbReference>
<dbReference type="EMBL" id="LAPV01000170">
    <property type="protein sequence ID" value="KKC31410.1"/>
    <property type="molecule type" value="Genomic_DNA"/>
</dbReference>
<dbReference type="GO" id="GO:0004177">
    <property type="term" value="F:aminopeptidase activity"/>
    <property type="evidence" value="ECO:0007669"/>
    <property type="project" value="UniProtKB-KW"/>
</dbReference>
<dbReference type="SUPFAM" id="SSF53092">
    <property type="entry name" value="Creatinase/prolidase N-terminal domain"/>
    <property type="match status" value="1"/>
</dbReference>
<keyword evidence="8" id="KW-0031">Aminopeptidase</keyword>
<dbReference type="Proteomes" id="UP000182258">
    <property type="component" value="Unassembled WGS sequence"/>
</dbReference>
<dbReference type="InterPro" id="IPR029149">
    <property type="entry name" value="Creatin/AminoP/Spt16_N"/>
</dbReference>
<dbReference type="InterPro" id="IPR050659">
    <property type="entry name" value="Peptidase_M24B"/>
</dbReference>
<evidence type="ECO:0000256" key="4">
    <source>
        <dbReference type="ARBA" id="ARBA00023049"/>
    </source>
</evidence>
<dbReference type="RefSeq" id="WP_046172645.1">
    <property type="nucleotide sequence ID" value="NZ_FOMB01000015.1"/>
</dbReference>
<dbReference type="PROSITE" id="PS00491">
    <property type="entry name" value="PROLINE_PEPTIDASE"/>
    <property type="match status" value="1"/>
</dbReference>
<dbReference type="Proteomes" id="UP000033519">
    <property type="component" value="Unassembled WGS sequence"/>
</dbReference>
<evidence type="ECO:0000256" key="1">
    <source>
        <dbReference type="ARBA" id="ARBA00022670"/>
    </source>
</evidence>
<dbReference type="InterPro" id="IPR000587">
    <property type="entry name" value="Creatinase_N"/>
</dbReference>
<evidence type="ECO:0000313" key="7">
    <source>
        <dbReference type="EMBL" id="KKC31410.1"/>
    </source>
</evidence>
<proteinExistence type="predicted"/>
<evidence type="ECO:0000313" key="9">
    <source>
        <dbReference type="Proteomes" id="UP000033519"/>
    </source>
</evidence>
<dbReference type="AlphaFoldDB" id="A0A0F5PS29"/>
<dbReference type="InterPro" id="IPR001714">
    <property type="entry name" value="Pept_M24_MAP"/>
</dbReference>
<evidence type="ECO:0000256" key="3">
    <source>
        <dbReference type="ARBA" id="ARBA00022801"/>
    </source>
</evidence>
<dbReference type="GO" id="GO:0006508">
    <property type="term" value="P:proteolysis"/>
    <property type="evidence" value="ECO:0007669"/>
    <property type="project" value="UniProtKB-KW"/>
</dbReference>
<dbReference type="Gene3D" id="3.40.350.10">
    <property type="entry name" value="Creatinase/prolidase N-terminal domain"/>
    <property type="match status" value="1"/>
</dbReference>
<sequence length="368" mass="39515">MSNPTLTTRMANLRARMTATETDLVVIGPSSHMMYMADLSPHGDERPVFLMVSQSFAGFLMPALNVDSARRHTDLPLFPWADAEGPGAALQDLLNATGVPRVSPSIVLDETMRADFALLVLDALPGAKRRFTTDTVSYLRSHKDEDEYRRLKAAHLLNDRAVEAAFAALKPGMTELDVAALIGAFYKENGATTEFCSVCFGPNGAFPHHHTGTTPLHLGDAVLIDTGCRLDGYPSDMTRMGYLGSAPEGYGQIHSIIDRAVDAAIAAAKPGALASEVDKAARDVITAAGYGPNFLHRTGHGLGIDVHETPYITATSETVLEEGMVFSIEPGIYLQGQFGLRLEEIVTIRNGVAEVFSEMPRTAISAGV</sequence>
<name>A0A0F5PS29_9HYPH</name>
<keyword evidence="9" id="KW-1185">Reference proteome</keyword>
<feature type="domain" description="Creatinase N-terminal" evidence="6">
    <location>
        <begin position="9"/>
        <end position="125"/>
    </location>
</feature>
<dbReference type="PANTHER" id="PTHR46112:SF9">
    <property type="entry name" value="XAA-PRO AMINOPEPTIDASE"/>
    <property type="match status" value="1"/>
</dbReference>
<keyword evidence="1" id="KW-0645">Protease</keyword>
<dbReference type="PATRIC" id="fig|728005.3.peg.2169"/>
<dbReference type="Gene3D" id="3.90.230.10">
    <property type="entry name" value="Creatinase/methionine aminopeptidase superfamily"/>
    <property type="match status" value="1"/>
</dbReference>
<dbReference type="Pfam" id="PF01321">
    <property type="entry name" value="Creatinase_N"/>
    <property type="match status" value="1"/>
</dbReference>
<dbReference type="STRING" id="728005.SAMN04488059_11526"/>
<accession>A0A0F5PS29</accession>
<feature type="domain" description="Peptidase M24" evidence="5">
    <location>
        <begin position="150"/>
        <end position="349"/>
    </location>
</feature>
<reference evidence="8 10" key="2">
    <citation type="submission" date="2016-10" db="EMBL/GenBank/DDBJ databases">
        <authorList>
            <person name="de Groot N.N."/>
        </authorList>
    </citation>
    <scope>NUCLEOTIDE SEQUENCE [LARGE SCALE GENOMIC DNA]</scope>
    <source>
        <strain evidence="8 10">CGMCC 1.10210</strain>
    </source>
</reference>
<dbReference type="OrthoDB" id="9806388at2"/>
<protein>
    <submittedName>
        <fullName evidence="7">Peptidase M24</fullName>
    </submittedName>
    <submittedName>
        <fullName evidence="8">Xaa-Pro aminopeptidase</fullName>
    </submittedName>
</protein>
<keyword evidence="3" id="KW-0378">Hydrolase</keyword>
<dbReference type="SUPFAM" id="SSF55920">
    <property type="entry name" value="Creatinase/aminopeptidase"/>
    <property type="match status" value="1"/>
</dbReference>
<dbReference type="InterPro" id="IPR036005">
    <property type="entry name" value="Creatinase/aminopeptidase-like"/>
</dbReference>
<reference evidence="7 9" key="1">
    <citation type="submission" date="2015-03" db="EMBL/GenBank/DDBJ databases">
        <authorList>
            <person name="Lepp D."/>
            <person name="Hassan Y.I."/>
            <person name="Li X.-Z."/>
            <person name="Zhou T."/>
        </authorList>
    </citation>
    <scope>NUCLEOTIDE SEQUENCE [LARGE SCALE GENOMIC DNA]</scope>
    <source>
        <strain evidence="7 9">Cr7-05</strain>
    </source>
</reference>
<keyword evidence="4" id="KW-0482">Metalloprotease</keyword>
<evidence type="ECO:0000313" key="10">
    <source>
        <dbReference type="Proteomes" id="UP000182258"/>
    </source>
</evidence>
<dbReference type="PANTHER" id="PTHR46112">
    <property type="entry name" value="AMINOPEPTIDASE"/>
    <property type="match status" value="1"/>
</dbReference>
<evidence type="ECO:0000313" key="8">
    <source>
        <dbReference type="EMBL" id="SFC93906.1"/>
    </source>
</evidence>
<dbReference type="InterPro" id="IPR001131">
    <property type="entry name" value="Peptidase_M24B_aminopep-P_CS"/>
</dbReference>
<evidence type="ECO:0000259" key="5">
    <source>
        <dbReference type="Pfam" id="PF00557"/>
    </source>
</evidence>
<dbReference type="Pfam" id="PF00557">
    <property type="entry name" value="Peptidase_M24"/>
    <property type="match status" value="1"/>
</dbReference>
<keyword evidence="2" id="KW-0479">Metal-binding</keyword>
<dbReference type="GO" id="GO:0008235">
    <property type="term" value="F:metalloexopeptidase activity"/>
    <property type="evidence" value="ECO:0007669"/>
    <property type="project" value="UniProtKB-ARBA"/>
</dbReference>
<organism evidence="8 10">
    <name type="scientific">Devosia psychrophila</name>
    <dbReference type="NCBI Taxonomy" id="728005"/>
    <lineage>
        <taxon>Bacteria</taxon>
        <taxon>Pseudomonadati</taxon>
        <taxon>Pseudomonadota</taxon>
        <taxon>Alphaproteobacteria</taxon>
        <taxon>Hyphomicrobiales</taxon>
        <taxon>Devosiaceae</taxon>
        <taxon>Devosia</taxon>
    </lineage>
</organism>
<evidence type="ECO:0000256" key="2">
    <source>
        <dbReference type="ARBA" id="ARBA00022723"/>
    </source>
</evidence>
<gene>
    <name evidence="8" type="ORF">SAMN04488059_11526</name>
    <name evidence="7" type="ORF">WH91_19395</name>
</gene>
<dbReference type="EMBL" id="FOMB01000015">
    <property type="protein sequence ID" value="SFC93906.1"/>
    <property type="molecule type" value="Genomic_DNA"/>
</dbReference>
<dbReference type="InterPro" id="IPR000994">
    <property type="entry name" value="Pept_M24"/>
</dbReference>
<evidence type="ECO:0000259" key="6">
    <source>
        <dbReference type="Pfam" id="PF01321"/>
    </source>
</evidence>
<dbReference type="PRINTS" id="PR00599">
    <property type="entry name" value="MAPEPTIDASE"/>
</dbReference>